<name>A0A2N9EVY2_FAGSY</name>
<evidence type="ECO:0000256" key="1">
    <source>
        <dbReference type="SAM" id="Coils"/>
    </source>
</evidence>
<evidence type="ECO:0000256" key="2">
    <source>
        <dbReference type="SAM" id="MobiDB-lite"/>
    </source>
</evidence>
<feature type="compositionally biased region" description="Basic and acidic residues" evidence="2">
    <location>
        <begin position="104"/>
        <end position="121"/>
    </location>
</feature>
<evidence type="ECO:0000313" key="3">
    <source>
        <dbReference type="EMBL" id="SPC78973.1"/>
    </source>
</evidence>
<keyword evidence="1" id="KW-0175">Coiled coil</keyword>
<feature type="compositionally biased region" description="Polar residues" evidence="2">
    <location>
        <begin position="133"/>
        <end position="148"/>
    </location>
</feature>
<gene>
    <name evidence="3" type="ORF">FSB_LOCUS6855</name>
</gene>
<protein>
    <submittedName>
        <fullName evidence="3">Uncharacterized protein</fullName>
    </submittedName>
</protein>
<proteinExistence type="predicted"/>
<feature type="region of interest" description="Disordered" evidence="2">
    <location>
        <begin position="382"/>
        <end position="460"/>
    </location>
</feature>
<feature type="region of interest" description="Disordered" evidence="2">
    <location>
        <begin position="94"/>
        <end position="171"/>
    </location>
</feature>
<organism evidence="3">
    <name type="scientific">Fagus sylvatica</name>
    <name type="common">Beechnut</name>
    <dbReference type="NCBI Taxonomy" id="28930"/>
    <lineage>
        <taxon>Eukaryota</taxon>
        <taxon>Viridiplantae</taxon>
        <taxon>Streptophyta</taxon>
        <taxon>Embryophyta</taxon>
        <taxon>Tracheophyta</taxon>
        <taxon>Spermatophyta</taxon>
        <taxon>Magnoliopsida</taxon>
        <taxon>eudicotyledons</taxon>
        <taxon>Gunneridae</taxon>
        <taxon>Pentapetalae</taxon>
        <taxon>rosids</taxon>
        <taxon>fabids</taxon>
        <taxon>Fagales</taxon>
        <taxon>Fagaceae</taxon>
        <taxon>Fagus</taxon>
    </lineage>
</organism>
<accession>A0A2N9EVY2</accession>
<dbReference type="EMBL" id="OIVN01000358">
    <property type="protein sequence ID" value="SPC78973.1"/>
    <property type="molecule type" value="Genomic_DNA"/>
</dbReference>
<reference evidence="3" key="1">
    <citation type="submission" date="2018-02" db="EMBL/GenBank/DDBJ databases">
        <authorList>
            <person name="Cohen D.B."/>
            <person name="Kent A.D."/>
        </authorList>
    </citation>
    <scope>NUCLEOTIDE SEQUENCE</scope>
</reference>
<sequence length="460" mass="50644">MPSSNKGFDNDWLVVSGNWYSGSSRCRNMFGRPVPSRLHVPATAANLEDIRKNPQYYTWPNPPLPARPKISPSSFLSGEVSEMAPPVDVFDILKKRKKGASSSKGKEKEKEKETQKPEAPPRRSRRIIYDATSGAQPDAQTELSSATAPEQAALPQITEETESERVEELVRRPKKLKPATEQVDRPGPSAAPEVWAPRMAAITRASCLPGDSQVWDEMSSGRIFRHISRSLVMAAQGVHAAESRIAGLHMATNEKEDRIAGLLRDIKDKEAEHEKALSDVMENAAENYGKLEKQLHDTINKMKDAEEKARSESDQRVKVEAELTDLKARLTLLESQISEARAGGMRDGRAEGEQKALDEVAEQLELVYNKSFRDGWKAALKEAEVPRSSALSGVMKGTRQKSKNSSAVKSSPLSFRRNDLPAPTPMVDMDPTPAPTGEPPAQEEATPVDFAPPESVPPNN</sequence>
<feature type="compositionally biased region" description="Polar residues" evidence="2">
    <location>
        <begin position="403"/>
        <end position="413"/>
    </location>
</feature>
<feature type="coiled-coil region" evidence="1">
    <location>
        <begin position="252"/>
        <end position="343"/>
    </location>
</feature>
<dbReference type="AlphaFoldDB" id="A0A2N9EVY2"/>